<name>A0ABP8E0R7_9MICO</name>
<comment type="caution">
    <text evidence="1">The sequence shown here is derived from an EMBL/GenBank/DDBJ whole genome shotgun (WGS) entry which is preliminary data.</text>
</comment>
<reference evidence="2" key="1">
    <citation type="journal article" date="2019" name="Int. J. Syst. Evol. Microbiol.">
        <title>The Global Catalogue of Microorganisms (GCM) 10K type strain sequencing project: providing services to taxonomists for standard genome sequencing and annotation.</title>
        <authorList>
            <consortium name="The Broad Institute Genomics Platform"/>
            <consortium name="The Broad Institute Genome Sequencing Center for Infectious Disease"/>
            <person name="Wu L."/>
            <person name="Ma J."/>
        </authorList>
    </citation>
    <scope>NUCLEOTIDE SEQUENCE [LARGE SCALE GENOMIC DNA]</scope>
    <source>
        <strain evidence="2">JCM 17442</strain>
    </source>
</reference>
<evidence type="ECO:0008006" key="3">
    <source>
        <dbReference type="Google" id="ProtNLM"/>
    </source>
</evidence>
<accession>A0ABP8E0R7</accession>
<proteinExistence type="predicted"/>
<sequence>MRSRPKRGAEPDDAVDPEQVEGAVDDGLLIARSAASVEVANTIIVRALREQRPFVRAEAAGDVRDAIGHLIREQRDLAARMIEARSRALKSRGRSRHQFDYRAGDSSALASREAIYSTIADRLDALIGDDEYVDAIITAARDRAWNDIGAAILKKAGAGMVPDSEYEAERDERLRTFLREDLAALAADASSPGRRRR</sequence>
<dbReference type="Proteomes" id="UP001501594">
    <property type="component" value="Unassembled WGS sequence"/>
</dbReference>
<gene>
    <name evidence="1" type="ORF">GCM10022256_14050</name>
</gene>
<dbReference type="RefSeq" id="WP_344794465.1">
    <property type="nucleotide sequence ID" value="NZ_BAABAU010000001.1"/>
</dbReference>
<protein>
    <recommendedName>
        <fullName evidence="3">Asparagine synthase</fullName>
    </recommendedName>
</protein>
<dbReference type="EMBL" id="BAABAU010000001">
    <property type="protein sequence ID" value="GAA4265793.1"/>
    <property type="molecule type" value="Genomic_DNA"/>
</dbReference>
<organism evidence="1 2">
    <name type="scientific">Frondihabitans peucedani</name>
    <dbReference type="NCBI Taxonomy" id="598626"/>
    <lineage>
        <taxon>Bacteria</taxon>
        <taxon>Bacillati</taxon>
        <taxon>Actinomycetota</taxon>
        <taxon>Actinomycetes</taxon>
        <taxon>Micrococcales</taxon>
        <taxon>Microbacteriaceae</taxon>
        <taxon>Frondihabitans</taxon>
    </lineage>
</organism>
<keyword evidence="2" id="KW-1185">Reference proteome</keyword>
<evidence type="ECO:0000313" key="1">
    <source>
        <dbReference type="EMBL" id="GAA4265793.1"/>
    </source>
</evidence>
<evidence type="ECO:0000313" key="2">
    <source>
        <dbReference type="Proteomes" id="UP001501594"/>
    </source>
</evidence>